<feature type="transmembrane region" description="Helical" evidence="1">
    <location>
        <begin position="43"/>
        <end position="63"/>
    </location>
</feature>
<dbReference type="EMBL" id="UYYF01004266">
    <property type="protein sequence ID" value="VDN00745.1"/>
    <property type="molecule type" value="Genomic_DNA"/>
</dbReference>
<evidence type="ECO:0000313" key="4">
    <source>
        <dbReference type="WBParaSite" id="TCLT_0000375401-mRNA-1"/>
    </source>
</evidence>
<keyword evidence="1" id="KW-0472">Membrane</keyword>
<keyword evidence="1" id="KW-1133">Transmembrane helix</keyword>
<reference evidence="2 3" key="2">
    <citation type="submission" date="2018-11" db="EMBL/GenBank/DDBJ databases">
        <authorList>
            <consortium name="Pathogen Informatics"/>
        </authorList>
    </citation>
    <scope>NUCLEOTIDE SEQUENCE [LARGE SCALE GENOMIC DNA]</scope>
</reference>
<gene>
    <name evidence="2" type="ORF">TCLT_LOCUS3743</name>
</gene>
<keyword evidence="3" id="KW-1185">Reference proteome</keyword>
<dbReference type="WBParaSite" id="TCLT_0000375401-mRNA-1">
    <property type="protein sequence ID" value="TCLT_0000375401-mRNA-1"/>
    <property type="gene ID" value="TCLT_0000375401"/>
</dbReference>
<evidence type="ECO:0000256" key="1">
    <source>
        <dbReference type="SAM" id="Phobius"/>
    </source>
</evidence>
<evidence type="ECO:0000313" key="3">
    <source>
        <dbReference type="Proteomes" id="UP000276776"/>
    </source>
</evidence>
<dbReference type="Proteomes" id="UP000276776">
    <property type="component" value="Unassembled WGS sequence"/>
</dbReference>
<dbReference type="AlphaFoldDB" id="A0A0N5CU34"/>
<organism evidence="4">
    <name type="scientific">Thelazia callipaeda</name>
    <name type="common">Oriental eyeworm</name>
    <name type="synonym">Parasitic nematode</name>
    <dbReference type="NCBI Taxonomy" id="103827"/>
    <lineage>
        <taxon>Eukaryota</taxon>
        <taxon>Metazoa</taxon>
        <taxon>Ecdysozoa</taxon>
        <taxon>Nematoda</taxon>
        <taxon>Chromadorea</taxon>
        <taxon>Rhabditida</taxon>
        <taxon>Spirurina</taxon>
        <taxon>Spiruromorpha</taxon>
        <taxon>Thelazioidea</taxon>
        <taxon>Thelaziidae</taxon>
        <taxon>Thelazia</taxon>
    </lineage>
</organism>
<proteinExistence type="predicted"/>
<keyword evidence="1" id="KW-0812">Transmembrane</keyword>
<feature type="transmembrane region" description="Helical" evidence="1">
    <location>
        <begin position="12"/>
        <end position="31"/>
    </location>
</feature>
<protein>
    <submittedName>
        <fullName evidence="4">Secreted protein</fullName>
    </submittedName>
</protein>
<name>A0A0N5CU34_THECL</name>
<accession>A0A0N5CU34</accession>
<sequence length="134" mass="15341">MVSFWLQVDYHYMYISSVLVEDAFYIVLVCFECQSGHFCGNRYCCFIIILLSLVFKGTVHITAGRCKYNLQLPGQHSFREAESPSGVLPMEDVKIMKANRVRLCGHISSGAVPLSFRCEGRVYRNLLYAKDKQN</sequence>
<reference evidence="4" key="1">
    <citation type="submission" date="2017-02" db="UniProtKB">
        <authorList>
            <consortium name="WormBaseParasite"/>
        </authorList>
    </citation>
    <scope>IDENTIFICATION</scope>
</reference>
<evidence type="ECO:0000313" key="2">
    <source>
        <dbReference type="EMBL" id="VDN00745.1"/>
    </source>
</evidence>